<dbReference type="InterPro" id="IPR014197">
    <property type="entry name" value="Sporulation_prot_YunB"/>
</dbReference>
<gene>
    <name evidence="1" type="primary">yunB</name>
    <name evidence="1" type="ORF">INF37_04465</name>
</gene>
<dbReference type="Proteomes" id="UP000806211">
    <property type="component" value="Unassembled WGS sequence"/>
</dbReference>
<dbReference type="EMBL" id="JADCKF010000003">
    <property type="protein sequence ID" value="MBE5055252.1"/>
    <property type="molecule type" value="Genomic_DNA"/>
</dbReference>
<protein>
    <submittedName>
        <fullName evidence="1">Sporulation protein YunB</fullName>
    </submittedName>
</protein>
<sequence length="230" mass="24811">MRRWMRHIWLRRPARPGRSVPRRGGKGLPALIGVGLALLLILPLDALLSQSVLALASAQVQALLSEEVNAAVAYHLEEYPLSYENLVSLQVGEDGTVQTLTSDPFALNQLRAQLVEEVSRRLRAMEPMTVSLPLGNLTGVSVLGGYGPSIQVQLLSVSVAGAELRNEFSEAGINQTLHRIWFDVTASATLVLPGHSLDIQTKVPVCVAETILVGQVPQTYVHISGGTENP</sequence>
<reference evidence="1 2" key="1">
    <citation type="submission" date="2020-10" db="EMBL/GenBank/DDBJ databases">
        <title>ChiBAC.</title>
        <authorList>
            <person name="Zenner C."/>
            <person name="Hitch T.C.A."/>
            <person name="Clavel T."/>
        </authorList>
    </citation>
    <scope>NUCLEOTIDE SEQUENCE [LARGE SCALE GENOMIC DNA]</scope>
    <source>
        <strain evidence="1 2">DSM 107456</strain>
    </source>
</reference>
<dbReference type="NCBIfam" id="TIGR02832">
    <property type="entry name" value="spo_yunB"/>
    <property type="match status" value="1"/>
</dbReference>
<keyword evidence="2" id="KW-1185">Reference proteome</keyword>
<evidence type="ECO:0000313" key="1">
    <source>
        <dbReference type="EMBL" id="MBE5055252.1"/>
    </source>
</evidence>
<proteinExistence type="predicted"/>
<organism evidence="1 2">
    <name type="scientific">Pseudoflavonifractor gallinarum</name>
    <dbReference type="NCBI Taxonomy" id="2779352"/>
    <lineage>
        <taxon>Bacteria</taxon>
        <taxon>Bacillati</taxon>
        <taxon>Bacillota</taxon>
        <taxon>Clostridia</taxon>
        <taxon>Eubacteriales</taxon>
        <taxon>Oscillospiraceae</taxon>
        <taxon>Pseudoflavonifractor</taxon>
    </lineage>
</organism>
<dbReference type="Pfam" id="PF09560">
    <property type="entry name" value="Spore_YunB"/>
    <property type="match status" value="1"/>
</dbReference>
<name>A0ABR9R987_9FIRM</name>
<accession>A0ABR9R987</accession>
<comment type="caution">
    <text evidence="1">The sequence shown here is derived from an EMBL/GenBank/DDBJ whole genome shotgun (WGS) entry which is preliminary data.</text>
</comment>
<evidence type="ECO:0000313" key="2">
    <source>
        <dbReference type="Proteomes" id="UP000806211"/>
    </source>
</evidence>